<evidence type="ECO:0000256" key="4">
    <source>
        <dbReference type="ARBA" id="ARBA00022475"/>
    </source>
</evidence>
<keyword evidence="10 13" id="KW-1133">Transmembrane helix</keyword>
<keyword evidence="9" id="KW-0862">Zinc</keyword>
<keyword evidence="8" id="KW-0378">Hydrolase</keyword>
<comment type="similarity">
    <text evidence="3">Belongs to the peptidase M50B family.</text>
</comment>
<organism evidence="15">
    <name type="scientific">bioreactor metagenome</name>
    <dbReference type="NCBI Taxonomy" id="1076179"/>
    <lineage>
        <taxon>unclassified sequences</taxon>
        <taxon>metagenomes</taxon>
        <taxon>ecological metagenomes</taxon>
    </lineage>
</organism>
<evidence type="ECO:0000256" key="3">
    <source>
        <dbReference type="ARBA" id="ARBA00007931"/>
    </source>
</evidence>
<reference evidence="15" key="1">
    <citation type="submission" date="2019-08" db="EMBL/GenBank/DDBJ databases">
        <authorList>
            <person name="Kucharzyk K."/>
            <person name="Murdoch R.W."/>
            <person name="Higgins S."/>
            <person name="Loffler F."/>
        </authorList>
    </citation>
    <scope>NUCLEOTIDE SEQUENCE</scope>
</reference>
<evidence type="ECO:0000256" key="9">
    <source>
        <dbReference type="ARBA" id="ARBA00022833"/>
    </source>
</evidence>
<feature type="transmembrane region" description="Helical" evidence="13">
    <location>
        <begin position="178"/>
        <end position="199"/>
    </location>
</feature>
<proteinExistence type="inferred from homology"/>
<dbReference type="InterPro" id="IPR044537">
    <property type="entry name" value="Rip2-like"/>
</dbReference>
<comment type="subcellular location">
    <subcellularLocation>
        <location evidence="2">Cell membrane</location>
        <topology evidence="2">Multi-pass membrane protein</topology>
    </subcellularLocation>
</comment>
<accession>A0A645BDN9</accession>
<keyword evidence="11" id="KW-0482">Metalloprotease</keyword>
<dbReference type="PANTHER" id="PTHR35864">
    <property type="entry name" value="ZINC METALLOPROTEASE MJ0611-RELATED"/>
    <property type="match status" value="1"/>
</dbReference>
<dbReference type="PANTHER" id="PTHR35864:SF1">
    <property type="entry name" value="ZINC METALLOPROTEASE YWHC-RELATED"/>
    <property type="match status" value="1"/>
</dbReference>
<sequence>MLNLAPDELICRVITLVIAFTFHEFAHAAMADRFGDMTPREAGRLTLNPLVHLDIFGSLLLLVSGFGWAKPTPINPAALRQHSRYALLWVSLAGPISNLMLAIGAAIPIRLGLVKITLPTGVLPTLGEFLYVFMIINLSLMVFNLIPLPPLDGEKILSSLLPDRAGAIYARIQPYGPILFLVLLFVAPLAGVDVIGWIMTPLVTGMRSLLLGV</sequence>
<feature type="transmembrane region" description="Helical" evidence="13">
    <location>
        <begin position="50"/>
        <end position="69"/>
    </location>
</feature>
<evidence type="ECO:0000256" key="2">
    <source>
        <dbReference type="ARBA" id="ARBA00004651"/>
    </source>
</evidence>
<dbReference type="GO" id="GO:0006508">
    <property type="term" value="P:proteolysis"/>
    <property type="evidence" value="ECO:0007669"/>
    <property type="project" value="UniProtKB-KW"/>
</dbReference>
<dbReference type="EMBL" id="VSSQ01019282">
    <property type="protein sequence ID" value="MPM63216.1"/>
    <property type="molecule type" value="Genomic_DNA"/>
</dbReference>
<evidence type="ECO:0000256" key="10">
    <source>
        <dbReference type="ARBA" id="ARBA00022989"/>
    </source>
</evidence>
<dbReference type="AlphaFoldDB" id="A0A645BDN9"/>
<dbReference type="InterPro" id="IPR052348">
    <property type="entry name" value="Metallopeptidase_M50B"/>
</dbReference>
<comment type="caution">
    <text evidence="15">The sequence shown here is derived from an EMBL/GenBank/DDBJ whole genome shotgun (WGS) entry which is preliminary data.</text>
</comment>
<dbReference type="CDD" id="cd06158">
    <property type="entry name" value="S2P-M50_like_1"/>
    <property type="match status" value="1"/>
</dbReference>
<dbReference type="GO" id="GO:0008237">
    <property type="term" value="F:metallopeptidase activity"/>
    <property type="evidence" value="ECO:0007669"/>
    <property type="project" value="UniProtKB-KW"/>
</dbReference>
<evidence type="ECO:0000256" key="13">
    <source>
        <dbReference type="SAM" id="Phobius"/>
    </source>
</evidence>
<dbReference type="GO" id="GO:0005886">
    <property type="term" value="C:plasma membrane"/>
    <property type="evidence" value="ECO:0007669"/>
    <property type="project" value="UniProtKB-SubCell"/>
</dbReference>
<feature type="transmembrane region" description="Helical" evidence="13">
    <location>
        <begin position="129"/>
        <end position="148"/>
    </location>
</feature>
<evidence type="ECO:0000313" key="15">
    <source>
        <dbReference type="EMBL" id="MPM63216.1"/>
    </source>
</evidence>
<comment type="cofactor">
    <cofactor evidence="1">
        <name>Zn(2+)</name>
        <dbReference type="ChEBI" id="CHEBI:29105"/>
    </cofactor>
</comment>
<feature type="transmembrane region" description="Helical" evidence="13">
    <location>
        <begin position="9"/>
        <end position="30"/>
    </location>
</feature>
<evidence type="ECO:0000256" key="8">
    <source>
        <dbReference type="ARBA" id="ARBA00022801"/>
    </source>
</evidence>
<keyword evidence="12 13" id="KW-0472">Membrane</keyword>
<keyword evidence="6 13" id="KW-0812">Transmembrane</keyword>
<evidence type="ECO:0000256" key="1">
    <source>
        <dbReference type="ARBA" id="ARBA00001947"/>
    </source>
</evidence>
<evidence type="ECO:0000256" key="11">
    <source>
        <dbReference type="ARBA" id="ARBA00023049"/>
    </source>
</evidence>
<keyword evidence="5" id="KW-0645">Protease</keyword>
<protein>
    <recommendedName>
        <fullName evidence="14">Peptidase M50 domain-containing protein</fullName>
    </recommendedName>
</protein>
<dbReference type="Pfam" id="PF02163">
    <property type="entry name" value="Peptidase_M50"/>
    <property type="match status" value="1"/>
</dbReference>
<gene>
    <name evidence="15" type="ORF">SDC9_110096</name>
</gene>
<evidence type="ECO:0000256" key="6">
    <source>
        <dbReference type="ARBA" id="ARBA00022692"/>
    </source>
</evidence>
<evidence type="ECO:0000256" key="5">
    <source>
        <dbReference type="ARBA" id="ARBA00022670"/>
    </source>
</evidence>
<keyword evidence="4" id="KW-1003">Cell membrane</keyword>
<evidence type="ECO:0000256" key="7">
    <source>
        <dbReference type="ARBA" id="ARBA00022723"/>
    </source>
</evidence>
<name>A0A645BDN9_9ZZZZ</name>
<evidence type="ECO:0000259" key="14">
    <source>
        <dbReference type="Pfam" id="PF02163"/>
    </source>
</evidence>
<feature type="domain" description="Peptidase M50" evidence="14">
    <location>
        <begin position="126"/>
        <end position="175"/>
    </location>
</feature>
<dbReference type="InterPro" id="IPR008915">
    <property type="entry name" value="Peptidase_M50"/>
</dbReference>
<evidence type="ECO:0000256" key="12">
    <source>
        <dbReference type="ARBA" id="ARBA00023136"/>
    </source>
</evidence>
<dbReference type="GO" id="GO:0046872">
    <property type="term" value="F:metal ion binding"/>
    <property type="evidence" value="ECO:0007669"/>
    <property type="project" value="UniProtKB-KW"/>
</dbReference>
<feature type="transmembrane region" description="Helical" evidence="13">
    <location>
        <begin position="85"/>
        <end position="109"/>
    </location>
</feature>
<keyword evidence="7" id="KW-0479">Metal-binding</keyword>